<proteinExistence type="predicted"/>
<dbReference type="EMBL" id="JAACFV010000094">
    <property type="protein sequence ID" value="KAF7506108.1"/>
    <property type="molecule type" value="Genomic_DNA"/>
</dbReference>
<comment type="caution">
    <text evidence="1">The sequence shown here is derived from an EMBL/GenBank/DDBJ whole genome shotgun (WGS) entry which is preliminary data.</text>
</comment>
<dbReference type="SUPFAM" id="SSF54427">
    <property type="entry name" value="NTF2-like"/>
    <property type="match status" value="1"/>
</dbReference>
<evidence type="ECO:0000313" key="1">
    <source>
        <dbReference type="EMBL" id="KAF7506108.1"/>
    </source>
</evidence>
<reference evidence="1" key="1">
    <citation type="submission" date="2020-02" db="EMBL/GenBank/DDBJ databases">
        <authorList>
            <person name="Palmer J.M."/>
        </authorList>
    </citation>
    <scope>NUCLEOTIDE SEQUENCE</scope>
    <source>
        <strain evidence="1">EPUS1.4</strain>
        <tissue evidence="1">Thallus</tissue>
    </source>
</reference>
<organism evidence="1 2">
    <name type="scientific">Endocarpon pusillum</name>
    <dbReference type="NCBI Taxonomy" id="364733"/>
    <lineage>
        <taxon>Eukaryota</taxon>
        <taxon>Fungi</taxon>
        <taxon>Dikarya</taxon>
        <taxon>Ascomycota</taxon>
        <taxon>Pezizomycotina</taxon>
        <taxon>Eurotiomycetes</taxon>
        <taxon>Chaetothyriomycetidae</taxon>
        <taxon>Verrucariales</taxon>
        <taxon>Verrucariaceae</taxon>
        <taxon>Endocarpon</taxon>
    </lineage>
</organism>
<dbReference type="AlphaFoldDB" id="A0A8H7AC32"/>
<sequence length="135" mass="15108">MTAMLAEKISDLEHQTWRALQHNGSALLPFLSRDCVMQFPLGLKVSATSDPSLKDIMLSDAFIPWLGYALEDVAVSELGKEAALITYRAVALRPPLLEGEENVEFHALCASVWRLDAEAETWLMCFHQQTAFEVE</sequence>
<evidence type="ECO:0008006" key="3">
    <source>
        <dbReference type="Google" id="ProtNLM"/>
    </source>
</evidence>
<keyword evidence="2" id="KW-1185">Reference proteome</keyword>
<evidence type="ECO:0000313" key="2">
    <source>
        <dbReference type="Proteomes" id="UP000606974"/>
    </source>
</evidence>
<dbReference type="Gene3D" id="3.10.450.50">
    <property type="match status" value="1"/>
</dbReference>
<dbReference type="OrthoDB" id="2865667at2759"/>
<gene>
    <name evidence="1" type="ORF">GJ744_012259</name>
</gene>
<protein>
    <recommendedName>
        <fullName evidence="3">DUF4440 domain-containing protein</fullName>
    </recommendedName>
</protein>
<name>A0A8H7AC32_9EURO</name>
<accession>A0A8H7AC32</accession>
<dbReference type="InterPro" id="IPR032710">
    <property type="entry name" value="NTF2-like_dom_sf"/>
</dbReference>
<dbReference type="Proteomes" id="UP000606974">
    <property type="component" value="Unassembled WGS sequence"/>
</dbReference>